<proteinExistence type="predicted"/>
<name>A0A328KG53_9LACT</name>
<sequence length="60" mass="7248">MERKLFKITTKEALEYVLKGKTERLYVSDKAMIPTVIRLAGDVRIEIDEVNRYRWYVLER</sequence>
<protein>
    <submittedName>
        <fullName evidence="1">Uncharacterized protein</fullName>
    </submittedName>
</protein>
<evidence type="ECO:0000313" key="2">
    <source>
        <dbReference type="Proteomes" id="UP000249099"/>
    </source>
</evidence>
<gene>
    <name evidence="1" type="ORF">B8A44_09495</name>
</gene>
<dbReference type="AlphaFoldDB" id="A0A328KG53"/>
<evidence type="ECO:0000313" key="1">
    <source>
        <dbReference type="EMBL" id="RAN61385.1"/>
    </source>
</evidence>
<organism evidence="1 2">
    <name type="scientific">Dolosigranulum pigrum</name>
    <dbReference type="NCBI Taxonomy" id="29394"/>
    <lineage>
        <taxon>Bacteria</taxon>
        <taxon>Bacillati</taxon>
        <taxon>Bacillota</taxon>
        <taxon>Bacilli</taxon>
        <taxon>Lactobacillales</taxon>
        <taxon>Carnobacteriaceae</taxon>
        <taxon>Dolosigranulum</taxon>
    </lineage>
</organism>
<dbReference type="EMBL" id="NAQV01000058">
    <property type="protein sequence ID" value="RAN61385.1"/>
    <property type="molecule type" value="Genomic_DNA"/>
</dbReference>
<dbReference type="Proteomes" id="UP000249099">
    <property type="component" value="Unassembled WGS sequence"/>
</dbReference>
<dbReference type="RefSeq" id="WP_112790587.1">
    <property type="nucleotide sequence ID" value="NZ_NAQV01000058.1"/>
</dbReference>
<accession>A0A328KG53</accession>
<reference evidence="1 2" key="1">
    <citation type="submission" date="2017-03" db="EMBL/GenBank/DDBJ databases">
        <title>wgs assembly of Dolosigranulum pigrum KPL CDC strains.</title>
        <authorList>
            <person name="Brugger S.D."/>
            <person name="Pettigrew M."/>
            <person name="Kong Y."/>
            <person name="Lemon K.P."/>
        </authorList>
    </citation>
    <scope>NUCLEOTIDE SEQUENCE [LARGE SCALE GENOMIC DNA]</scope>
    <source>
        <strain evidence="1 2">KPL1931_CDC4294-98</strain>
    </source>
</reference>
<comment type="caution">
    <text evidence="1">The sequence shown here is derived from an EMBL/GenBank/DDBJ whole genome shotgun (WGS) entry which is preliminary data.</text>
</comment>